<feature type="domain" description="Pleiotropic ABC efflux transporter N-terminal" evidence="1">
    <location>
        <begin position="66"/>
        <end position="117"/>
    </location>
</feature>
<organism evidence="2 3">
    <name type="scientific">Liquidambar formosana</name>
    <name type="common">Formosan gum</name>
    <dbReference type="NCBI Taxonomy" id="63359"/>
    <lineage>
        <taxon>Eukaryota</taxon>
        <taxon>Viridiplantae</taxon>
        <taxon>Streptophyta</taxon>
        <taxon>Embryophyta</taxon>
        <taxon>Tracheophyta</taxon>
        <taxon>Spermatophyta</taxon>
        <taxon>Magnoliopsida</taxon>
        <taxon>eudicotyledons</taxon>
        <taxon>Gunneridae</taxon>
        <taxon>Pentapetalae</taxon>
        <taxon>Saxifragales</taxon>
        <taxon>Altingiaceae</taxon>
        <taxon>Liquidambar</taxon>
    </lineage>
</organism>
<dbReference type="EMBL" id="JBBPBK010000375">
    <property type="protein sequence ID" value="KAK9265510.1"/>
    <property type="molecule type" value="Genomic_DNA"/>
</dbReference>
<dbReference type="InterPro" id="IPR029481">
    <property type="entry name" value="ABC_trans_N"/>
</dbReference>
<reference evidence="2 3" key="1">
    <citation type="journal article" date="2024" name="Plant J.">
        <title>Genome sequences and population genomics reveal climatic adaptation and genomic divergence between two closely related sweetgum species.</title>
        <authorList>
            <person name="Xu W.Q."/>
            <person name="Ren C.Q."/>
            <person name="Zhang X.Y."/>
            <person name="Comes H.P."/>
            <person name="Liu X.H."/>
            <person name="Li Y.G."/>
            <person name="Kettle C.J."/>
            <person name="Jalonen R."/>
            <person name="Gaisberger H."/>
            <person name="Ma Y.Z."/>
            <person name="Qiu Y.X."/>
        </authorList>
    </citation>
    <scope>NUCLEOTIDE SEQUENCE [LARGE SCALE GENOMIC DNA]</scope>
    <source>
        <strain evidence="2">Hangzhou</strain>
    </source>
</reference>
<dbReference type="Pfam" id="PF14510">
    <property type="entry name" value="ABC_trans_N"/>
    <property type="match status" value="1"/>
</dbReference>
<protein>
    <recommendedName>
        <fullName evidence="1">Pleiotropic ABC efflux transporter N-terminal domain-containing protein</fullName>
    </recommendedName>
</protein>
<dbReference type="PANTHER" id="PTHR48040">
    <property type="entry name" value="PLEIOTROPIC DRUG RESISTANCE PROTEIN 1-LIKE ISOFORM X1"/>
    <property type="match status" value="1"/>
</dbReference>
<name>A0AAP0N187_LIQFO</name>
<dbReference type="PANTHER" id="PTHR48040:SF20">
    <property type="entry name" value="PLEIOTROPIC DRUG RESISTANCE PROTEIN 1"/>
    <property type="match status" value="1"/>
</dbReference>
<sequence>MEDFSMSFQKEDEEAALKWAAIERLPTYIRMSRGILTEADSQVKEIDIKSLGLQERKKLIERLVKNAEKDNEKFLLKLKNRIDGVGIDIPTIEVRFKNLSVHADAYVGSRGLPTIYSFSVNMLRVSHLLDHIENDGRVVKKRKACKYYA</sequence>
<evidence type="ECO:0000313" key="3">
    <source>
        <dbReference type="Proteomes" id="UP001415857"/>
    </source>
</evidence>
<gene>
    <name evidence="2" type="ORF">L1049_021369</name>
</gene>
<proteinExistence type="predicted"/>
<evidence type="ECO:0000259" key="1">
    <source>
        <dbReference type="Pfam" id="PF14510"/>
    </source>
</evidence>
<keyword evidence="3" id="KW-1185">Reference proteome</keyword>
<evidence type="ECO:0000313" key="2">
    <source>
        <dbReference type="EMBL" id="KAK9265510.1"/>
    </source>
</evidence>
<comment type="caution">
    <text evidence="2">The sequence shown here is derived from an EMBL/GenBank/DDBJ whole genome shotgun (WGS) entry which is preliminary data.</text>
</comment>
<accession>A0AAP0N187</accession>
<dbReference type="AlphaFoldDB" id="A0AAP0N187"/>
<dbReference type="Proteomes" id="UP001415857">
    <property type="component" value="Unassembled WGS sequence"/>
</dbReference>